<keyword evidence="3 7" id="KW-0418">Kinase</keyword>
<dbReference type="GO" id="GO:0019563">
    <property type="term" value="P:glycerol catabolic process"/>
    <property type="evidence" value="ECO:0007669"/>
    <property type="project" value="TreeGrafter"/>
</dbReference>
<dbReference type="GO" id="GO:0005524">
    <property type="term" value="F:ATP binding"/>
    <property type="evidence" value="ECO:0007669"/>
    <property type="project" value="UniProtKB-KW"/>
</dbReference>
<dbReference type="Gene3D" id="3.30.1180.20">
    <property type="entry name" value="Dihydroxyacetone kinase, domain 2"/>
    <property type="match status" value="1"/>
</dbReference>
<dbReference type="PROSITE" id="PS51480">
    <property type="entry name" value="DHAL"/>
    <property type="match status" value="1"/>
</dbReference>
<keyword evidence="8" id="KW-1185">Reference proteome</keyword>
<evidence type="ECO:0000259" key="6">
    <source>
        <dbReference type="PROSITE" id="PS51481"/>
    </source>
</evidence>
<dbReference type="PANTHER" id="PTHR28629:SF4">
    <property type="entry name" value="TRIOKINASE_FMN CYCLASE"/>
    <property type="match status" value="1"/>
</dbReference>
<dbReference type="Pfam" id="PF02734">
    <property type="entry name" value="Dak2"/>
    <property type="match status" value="1"/>
</dbReference>
<dbReference type="PROSITE" id="PS51481">
    <property type="entry name" value="DHAK"/>
    <property type="match status" value="1"/>
</dbReference>
<dbReference type="Gene3D" id="3.40.50.10440">
    <property type="entry name" value="Dihydroxyacetone kinase, domain 1"/>
    <property type="match status" value="1"/>
</dbReference>
<dbReference type="InterPro" id="IPR050861">
    <property type="entry name" value="Dihydroxyacetone_Kinase"/>
</dbReference>
<dbReference type="NCBIfam" id="NF011049">
    <property type="entry name" value="PRK14479.1"/>
    <property type="match status" value="1"/>
</dbReference>
<evidence type="ECO:0000256" key="2">
    <source>
        <dbReference type="ARBA" id="ARBA00022741"/>
    </source>
</evidence>
<dbReference type="SMART" id="SM01120">
    <property type="entry name" value="Dak2"/>
    <property type="match status" value="1"/>
</dbReference>
<evidence type="ECO:0000256" key="3">
    <source>
        <dbReference type="ARBA" id="ARBA00022777"/>
    </source>
</evidence>
<accession>A0A1G6GG28</accession>
<dbReference type="GO" id="GO:0005829">
    <property type="term" value="C:cytosol"/>
    <property type="evidence" value="ECO:0007669"/>
    <property type="project" value="TreeGrafter"/>
</dbReference>
<evidence type="ECO:0000256" key="4">
    <source>
        <dbReference type="ARBA" id="ARBA00022840"/>
    </source>
</evidence>
<dbReference type="PANTHER" id="PTHR28629">
    <property type="entry name" value="TRIOKINASE/FMN CYCLASE"/>
    <property type="match status" value="1"/>
</dbReference>
<keyword evidence="2" id="KW-0547">Nucleotide-binding</keyword>
<dbReference type="Gene3D" id="1.25.40.340">
    <property type="match status" value="1"/>
</dbReference>
<evidence type="ECO:0000259" key="5">
    <source>
        <dbReference type="PROSITE" id="PS51480"/>
    </source>
</evidence>
<feature type="domain" description="DhaL" evidence="5">
    <location>
        <begin position="370"/>
        <end position="552"/>
    </location>
</feature>
<dbReference type="Pfam" id="PF02733">
    <property type="entry name" value="Dak1"/>
    <property type="match status" value="1"/>
</dbReference>
<evidence type="ECO:0000313" key="8">
    <source>
        <dbReference type="Proteomes" id="UP000199086"/>
    </source>
</evidence>
<keyword evidence="4" id="KW-0067">ATP-binding</keyword>
<evidence type="ECO:0000313" key="7">
    <source>
        <dbReference type="EMBL" id="SDB80947.1"/>
    </source>
</evidence>
<dbReference type="InterPro" id="IPR004007">
    <property type="entry name" value="DhaL_dom"/>
</dbReference>
<dbReference type="OrthoDB" id="9806345at2"/>
<reference evidence="7 8" key="1">
    <citation type="submission" date="2016-06" db="EMBL/GenBank/DDBJ databases">
        <authorList>
            <person name="Olsen C.W."/>
            <person name="Carey S."/>
            <person name="Hinshaw L."/>
            <person name="Karasin A.I."/>
        </authorList>
    </citation>
    <scope>NUCLEOTIDE SEQUENCE [LARGE SCALE GENOMIC DNA]</scope>
    <source>
        <strain evidence="7 8">LZ-22</strain>
    </source>
</reference>
<organism evidence="7 8">
    <name type="scientific">Raineyella antarctica</name>
    <dbReference type="NCBI Taxonomy" id="1577474"/>
    <lineage>
        <taxon>Bacteria</taxon>
        <taxon>Bacillati</taxon>
        <taxon>Actinomycetota</taxon>
        <taxon>Actinomycetes</taxon>
        <taxon>Propionibacteriales</taxon>
        <taxon>Propionibacteriaceae</taxon>
        <taxon>Raineyella</taxon>
    </lineage>
</organism>
<dbReference type="STRING" id="1577474.GA0111570_103177"/>
<protein>
    <submittedName>
        <fullName evidence="7">Homodimeric dihydroxyacetone kinase</fullName>
    </submittedName>
</protein>
<sequence>MVSKLVNDPHDVVQESLEGLVLLQPGLRLLEDRTTVVRVDRLAHGPSDPAVPVAVISGGGAGHEPSDGGFVGAGMLTAAVTGGVFSSPGPDAVHAAIRAVSGAAGCLLVVKNYTGDRLNFQLGAELAIAEGYRVETVLVNDDVSLAESEDNAGRRGLAGTVLVEKVAGALAEQGRPLEEVRDAASAVVGRIGTMNLGLSALTVPGASAPSFELGEDEAELGLGIHGEPGVRRIRKAPADKLVHILISRIATEHGIRAGASVVALVGGSGATPQMELAIAARAVARELALRRIRLVRLYAGEVMTSLDMAGVSVTLLPLDDADGDSVVEALDAPTAVLAWPGRGVAGPPELATVEGPPHEIGEDAPGEPDPHVRAAIDAACQALLDSETELTRLDRQVGDGDLGQALARGAYGWLADPAEGDAGYLLRHLSEVVRREVGGSSGALYAMGLLRASEAIADGGGWGDALTAAVDGIATLGAAEPGDGTMVDALAPAMEAWPQGPEAVVAAARSGADSTVEGVSRRGRASYLGARGQGYPDPGAVAVVRWMEAVYDLEAAHDQHA</sequence>
<dbReference type="RefSeq" id="WP_092607628.1">
    <property type="nucleotide sequence ID" value="NZ_FMYF01000003.1"/>
</dbReference>
<dbReference type="InterPro" id="IPR004006">
    <property type="entry name" value="DhaK_dom"/>
</dbReference>
<dbReference type="InterPro" id="IPR036117">
    <property type="entry name" value="DhaL_dom_sf"/>
</dbReference>
<name>A0A1G6GG28_9ACTN</name>
<dbReference type="Proteomes" id="UP000199086">
    <property type="component" value="Unassembled WGS sequence"/>
</dbReference>
<keyword evidence="1" id="KW-0808">Transferase</keyword>
<feature type="domain" description="DhaK" evidence="6">
    <location>
        <begin position="8"/>
        <end position="339"/>
    </location>
</feature>
<dbReference type="AlphaFoldDB" id="A0A1G6GG28"/>
<evidence type="ECO:0000256" key="1">
    <source>
        <dbReference type="ARBA" id="ARBA00022679"/>
    </source>
</evidence>
<dbReference type="EMBL" id="FMYF01000003">
    <property type="protein sequence ID" value="SDB80947.1"/>
    <property type="molecule type" value="Genomic_DNA"/>
</dbReference>
<gene>
    <name evidence="7" type="ORF">GA0111570_103177</name>
</gene>
<dbReference type="SUPFAM" id="SSF101473">
    <property type="entry name" value="DhaL-like"/>
    <property type="match status" value="1"/>
</dbReference>
<dbReference type="FunFam" id="1.25.40.340:FF:000002">
    <property type="entry name" value="Dihydroxyacetone kinase, L subunit"/>
    <property type="match status" value="1"/>
</dbReference>
<dbReference type="SUPFAM" id="SSF82549">
    <property type="entry name" value="DAK1/DegV-like"/>
    <property type="match status" value="1"/>
</dbReference>
<dbReference type="FunFam" id="3.40.50.10440:FF:000001">
    <property type="entry name" value="Dihydroxyacetone kinase, DhaK subunit"/>
    <property type="match status" value="1"/>
</dbReference>
<proteinExistence type="predicted"/>
<dbReference type="GO" id="GO:0004371">
    <property type="term" value="F:glycerone kinase activity"/>
    <property type="evidence" value="ECO:0007669"/>
    <property type="project" value="InterPro"/>
</dbReference>